<name>A2E314_TRIV3</name>
<dbReference type="STRING" id="5722.A2E314"/>
<dbReference type="Gene3D" id="2.20.25.20">
    <property type="match status" value="1"/>
</dbReference>
<proteinExistence type="inferred from homology"/>
<accession>A2E314</accession>
<dbReference type="PANTHER" id="PTHR11740">
    <property type="entry name" value="CASEIN KINASE II SUBUNIT BETA"/>
    <property type="match status" value="1"/>
</dbReference>
<dbReference type="OMA" id="QYLLMTY"/>
<feature type="region of interest" description="Disordered" evidence="3">
    <location>
        <begin position="1"/>
        <end position="30"/>
    </location>
</feature>
<evidence type="ECO:0000313" key="4">
    <source>
        <dbReference type="EMBL" id="EAY12950.1"/>
    </source>
</evidence>
<comment type="similarity">
    <text evidence="1 2">Belongs to the casein kinase 2 subunit beta family.</text>
</comment>
<dbReference type="eggNOG" id="KOG3092">
    <property type="taxonomic scope" value="Eukaryota"/>
</dbReference>
<dbReference type="OrthoDB" id="3971593at2759"/>
<dbReference type="PANTHER" id="PTHR11740:SF0">
    <property type="entry name" value="CASEIN KINASE II SUBUNIT BETA"/>
    <property type="match status" value="1"/>
</dbReference>
<dbReference type="InterPro" id="IPR016149">
    <property type="entry name" value="Casein_kin_II_reg-sub_N"/>
</dbReference>
<reference evidence="4" key="2">
    <citation type="journal article" date="2007" name="Science">
        <title>Draft genome sequence of the sexually transmitted pathogen Trichomonas vaginalis.</title>
        <authorList>
            <person name="Carlton J.M."/>
            <person name="Hirt R.P."/>
            <person name="Silva J.C."/>
            <person name="Delcher A.L."/>
            <person name="Schatz M."/>
            <person name="Zhao Q."/>
            <person name="Wortman J.R."/>
            <person name="Bidwell S.L."/>
            <person name="Alsmark U.C.M."/>
            <person name="Besteiro S."/>
            <person name="Sicheritz-Ponten T."/>
            <person name="Noel C.J."/>
            <person name="Dacks J.B."/>
            <person name="Foster P.G."/>
            <person name="Simillion C."/>
            <person name="Van de Peer Y."/>
            <person name="Miranda-Saavedra D."/>
            <person name="Barton G.J."/>
            <person name="Westrop G.D."/>
            <person name="Mueller S."/>
            <person name="Dessi D."/>
            <person name="Fiori P.L."/>
            <person name="Ren Q."/>
            <person name="Paulsen I."/>
            <person name="Zhang H."/>
            <person name="Bastida-Corcuera F.D."/>
            <person name="Simoes-Barbosa A."/>
            <person name="Brown M.T."/>
            <person name="Hayes R.D."/>
            <person name="Mukherjee M."/>
            <person name="Okumura C.Y."/>
            <person name="Schneider R."/>
            <person name="Smith A.J."/>
            <person name="Vanacova S."/>
            <person name="Villalvazo M."/>
            <person name="Haas B.J."/>
            <person name="Pertea M."/>
            <person name="Feldblyum T.V."/>
            <person name="Utterback T.R."/>
            <person name="Shu C.L."/>
            <person name="Osoegawa K."/>
            <person name="de Jong P.J."/>
            <person name="Hrdy I."/>
            <person name="Horvathova L."/>
            <person name="Zubacova Z."/>
            <person name="Dolezal P."/>
            <person name="Malik S.B."/>
            <person name="Logsdon J.M. Jr."/>
            <person name="Henze K."/>
            <person name="Gupta A."/>
            <person name="Wang C.C."/>
            <person name="Dunne R.L."/>
            <person name="Upcroft J.A."/>
            <person name="Upcroft P."/>
            <person name="White O."/>
            <person name="Salzberg S.L."/>
            <person name="Tang P."/>
            <person name="Chiu C.-H."/>
            <person name="Lee Y.-S."/>
            <person name="Embley T.M."/>
            <person name="Coombs G.H."/>
            <person name="Mottram J.C."/>
            <person name="Tachezy J."/>
            <person name="Fraser-Liggett C.M."/>
            <person name="Johnson P.J."/>
        </authorList>
    </citation>
    <scope>NUCLEOTIDE SEQUENCE [LARGE SCALE GENOMIC DNA]</scope>
    <source>
        <strain evidence="4">G3</strain>
    </source>
</reference>
<dbReference type="InterPro" id="IPR000704">
    <property type="entry name" value="Casein_kinase_II_reg-sub"/>
</dbReference>
<dbReference type="InterPro" id="IPR035991">
    <property type="entry name" value="Casein_kinase_II_beta-like"/>
</dbReference>
<dbReference type="Proteomes" id="UP000001542">
    <property type="component" value="Unassembled WGS sequence"/>
</dbReference>
<dbReference type="VEuPathDB" id="TrichDB:TVAGG3_0847910"/>
<organism evidence="4 5">
    <name type="scientific">Trichomonas vaginalis (strain ATCC PRA-98 / G3)</name>
    <dbReference type="NCBI Taxonomy" id="412133"/>
    <lineage>
        <taxon>Eukaryota</taxon>
        <taxon>Metamonada</taxon>
        <taxon>Parabasalia</taxon>
        <taxon>Trichomonadida</taxon>
        <taxon>Trichomonadidae</taxon>
        <taxon>Trichomonas</taxon>
    </lineage>
</organism>
<dbReference type="SMART" id="SM01085">
    <property type="entry name" value="CK_II_beta"/>
    <property type="match status" value="1"/>
</dbReference>
<dbReference type="GO" id="GO:0005956">
    <property type="term" value="C:protein kinase CK2 complex"/>
    <property type="evidence" value="ECO:0000318"/>
    <property type="project" value="GO_Central"/>
</dbReference>
<dbReference type="AlphaFoldDB" id="A2E314"/>
<dbReference type="Pfam" id="PF01214">
    <property type="entry name" value="CK_II_beta"/>
    <property type="match status" value="1"/>
</dbReference>
<dbReference type="RefSeq" id="XP_001325173.1">
    <property type="nucleotide sequence ID" value="XM_001325138.1"/>
</dbReference>
<evidence type="ECO:0000256" key="3">
    <source>
        <dbReference type="SAM" id="MobiDB-lite"/>
    </source>
</evidence>
<sequence>MTISRQLISDSNKSNKHTFISDTDSSDGSDKDGLSWIDNFLCQPGSEWFCQIPEAYLNDGFNLYGLESSECHGKLAYKQLLGGTDSSDSFDSDSEDEIEKETEHLYGLIHARFIFSEEGLFQMIKKFREGVFGLCPRLSCNGTHLLPIGLNDKPNKSNVKLYCFKCQQLYNPDAVHEMIDGAYFTRSFPQYLLMELSLLEKDSNENSLLTSESMSTTRNGFK</sequence>
<dbReference type="GO" id="GO:0019887">
    <property type="term" value="F:protein kinase regulator activity"/>
    <property type="evidence" value="ECO:0000318"/>
    <property type="project" value="GO_Central"/>
</dbReference>
<feature type="compositionally biased region" description="Polar residues" evidence="3">
    <location>
        <begin position="1"/>
        <end position="20"/>
    </location>
</feature>
<dbReference type="SMR" id="A2E314"/>
<dbReference type="SUPFAM" id="SSF57798">
    <property type="entry name" value="Casein kinase II beta subunit"/>
    <property type="match status" value="1"/>
</dbReference>
<gene>
    <name evidence="4" type="ORF">TVAG_404960</name>
</gene>
<dbReference type="Gene3D" id="1.10.1820.10">
    <property type="entry name" value="protein kinase ck2 holoenzyme, chain C, domain 1"/>
    <property type="match status" value="1"/>
</dbReference>
<dbReference type="GO" id="GO:0005737">
    <property type="term" value="C:cytoplasm"/>
    <property type="evidence" value="ECO:0000318"/>
    <property type="project" value="GO_Central"/>
</dbReference>
<keyword evidence="5" id="KW-1185">Reference proteome</keyword>
<dbReference type="EMBL" id="DS113293">
    <property type="protein sequence ID" value="EAY12950.1"/>
    <property type="molecule type" value="Genomic_DNA"/>
</dbReference>
<dbReference type="InParanoid" id="A2E314"/>
<comment type="subunit">
    <text evidence="2">Tetramer of two alpha and two beta subunits.</text>
</comment>
<dbReference type="VEuPathDB" id="TrichDB:TVAG_404960"/>
<dbReference type="PRINTS" id="PR00472">
    <property type="entry name" value="CASNKINASEII"/>
</dbReference>
<dbReference type="KEGG" id="tva:4770922"/>
<evidence type="ECO:0000256" key="2">
    <source>
        <dbReference type="RuleBase" id="RU361268"/>
    </source>
</evidence>
<reference evidence="4" key="1">
    <citation type="submission" date="2006-10" db="EMBL/GenBank/DDBJ databases">
        <authorList>
            <person name="Amadeo P."/>
            <person name="Zhao Q."/>
            <person name="Wortman J."/>
            <person name="Fraser-Liggett C."/>
            <person name="Carlton J."/>
        </authorList>
    </citation>
    <scope>NUCLEOTIDE SEQUENCE</scope>
    <source>
        <strain evidence="4">G3</strain>
    </source>
</reference>
<evidence type="ECO:0000256" key="1">
    <source>
        <dbReference type="ARBA" id="ARBA00006941"/>
    </source>
</evidence>
<evidence type="ECO:0000313" key="5">
    <source>
        <dbReference type="Proteomes" id="UP000001542"/>
    </source>
</evidence>
<dbReference type="FunFam" id="2.20.25.20:FF:000001">
    <property type="entry name" value="Casein kinase II subunit beta"/>
    <property type="match status" value="1"/>
</dbReference>
<dbReference type="FunFam" id="1.10.1820.10:FF:000006">
    <property type="entry name" value="Casein kinase II subunit beta"/>
    <property type="match status" value="1"/>
</dbReference>
<protein>
    <recommendedName>
        <fullName evidence="2">Casein kinase II subunit beta</fullName>
        <shortName evidence="2">CK II beta</shortName>
    </recommendedName>
</protein>